<feature type="compositionally biased region" description="Low complexity" evidence="1">
    <location>
        <begin position="112"/>
        <end position="121"/>
    </location>
</feature>
<feature type="compositionally biased region" description="Basic and acidic residues" evidence="1">
    <location>
        <begin position="508"/>
        <end position="526"/>
    </location>
</feature>
<feature type="region of interest" description="Disordered" evidence="1">
    <location>
        <begin position="101"/>
        <end position="130"/>
    </location>
</feature>
<gene>
    <name evidence="2" type="ORF">QBC35DRAFT_421860</name>
</gene>
<sequence length="762" mass="83227">MAVVVDSQPLSMSERNMPMRTKEFPWDELPKPLRIDKRSNEFEYIKPTHTLRSRSPSSTESDDTNDASFNRIPESSWSDIPLTIPKRRADRNTDPIYEENRAGIAPAIPPKSQQRSTSCTSPRRRRGRSPLGIHIPQSFHDGGFQGFEQAFDGNADPEILWGRTSPALFPTPAEVSRLRNARSMFQMARHMKDMDDIVAPPRSPVPDSPGSSSSPEPPASDPFVLVPRIVVTPEHKALDQGAVTLWAAVQISTQISRANAPDQAHHDVNCGWASDHNHEPSSSDLFRYGCLYDVSVDIMPTVKSTILEVVDDKACAISTLYPGSRLLVVVHVRLSPAASPRQRRNPQQSSDDLMEDLEHHLGSTMTEYLQVRLNYRHSGFPQQQKPRATANGKTSMHEGITSVQTTIQTTATAVIKRHNASSPWAPRLRSPQPNPLFEIIASHWGVPSATEVMQRVASSRPNLRQKGSRSPPPLLNVPFIPSYMASLAGTKEGDEGNTCAVGILEEEGGGKKSSERDSRSDTERPKSTVPRRRPVGAPPARTAPPLIPVRMASLRQVSIASLSSASQNPPNNPEGATEKELPPEPADSPERTLKHRASAETIWSEVINPSSPSPGRTSYRLSKVRRVPSSLKGSSPPASPITASGAESGRSGGRMSGGGAPRSDMMEKQQQRGSRGRRRSQGGDGARSSADCSAQLVEMDEEGSRDRGRSEKSFTSMVTTTIGGFSGGNMSTGVGGSTNRKGKREKEKDKDKGWSGWSGWWQ</sequence>
<feature type="region of interest" description="Disordered" evidence="1">
    <location>
        <begin position="561"/>
        <end position="762"/>
    </location>
</feature>
<feature type="region of interest" description="Disordered" evidence="1">
    <location>
        <begin position="502"/>
        <end position="547"/>
    </location>
</feature>
<evidence type="ECO:0000256" key="1">
    <source>
        <dbReference type="SAM" id="MobiDB-lite"/>
    </source>
</evidence>
<dbReference type="EMBL" id="MU864350">
    <property type="protein sequence ID" value="KAK4193692.1"/>
    <property type="molecule type" value="Genomic_DNA"/>
</dbReference>
<reference evidence="2" key="1">
    <citation type="journal article" date="2023" name="Mol. Phylogenet. Evol.">
        <title>Genome-scale phylogeny and comparative genomics of the fungal order Sordariales.</title>
        <authorList>
            <person name="Hensen N."/>
            <person name="Bonometti L."/>
            <person name="Westerberg I."/>
            <person name="Brannstrom I.O."/>
            <person name="Guillou S."/>
            <person name="Cros-Aarteil S."/>
            <person name="Calhoun S."/>
            <person name="Haridas S."/>
            <person name="Kuo A."/>
            <person name="Mondo S."/>
            <person name="Pangilinan J."/>
            <person name="Riley R."/>
            <person name="LaButti K."/>
            <person name="Andreopoulos B."/>
            <person name="Lipzen A."/>
            <person name="Chen C."/>
            <person name="Yan M."/>
            <person name="Daum C."/>
            <person name="Ng V."/>
            <person name="Clum A."/>
            <person name="Steindorff A."/>
            <person name="Ohm R.A."/>
            <person name="Martin F."/>
            <person name="Silar P."/>
            <person name="Natvig D.O."/>
            <person name="Lalanne C."/>
            <person name="Gautier V."/>
            <person name="Ament-Velasquez S.L."/>
            <person name="Kruys A."/>
            <person name="Hutchinson M.I."/>
            <person name="Powell A.J."/>
            <person name="Barry K."/>
            <person name="Miller A.N."/>
            <person name="Grigoriev I.V."/>
            <person name="Debuchy R."/>
            <person name="Gladieux P."/>
            <person name="Hiltunen Thoren M."/>
            <person name="Johannesson H."/>
        </authorList>
    </citation>
    <scope>NUCLEOTIDE SEQUENCE</scope>
    <source>
        <strain evidence="2">PSN309</strain>
    </source>
</reference>
<dbReference type="Proteomes" id="UP001302126">
    <property type="component" value="Unassembled WGS sequence"/>
</dbReference>
<feature type="compositionally biased region" description="Polar residues" evidence="1">
    <location>
        <begin position="713"/>
        <end position="732"/>
    </location>
</feature>
<feature type="region of interest" description="Disordered" evidence="1">
    <location>
        <begin position="196"/>
        <end position="219"/>
    </location>
</feature>
<accession>A0AAN6X9C9</accession>
<feature type="compositionally biased region" description="Basic and acidic residues" evidence="1">
    <location>
        <begin position="702"/>
        <end position="712"/>
    </location>
</feature>
<feature type="compositionally biased region" description="Basic and acidic residues" evidence="1">
    <location>
        <begin position="576"/>
        <end position="592"/>
    </location>
</feature>
<name>A0AAN6X9C9_9PEZI</name>
<evidence type="ECO:0000313" key="3">
    <source>
        <dbReference type="Proteomes" id="UP001302126"/>
    </source>
</evidence>
<keyword evidence="3" id="KW-1185">Reference proteome</keyword>
<feature type="compositionally biased region" description="Polar residues" evidence="1">
    <location>
        <begin position="607"/>
        <end position="620"/>
    </location>
</feature>
<feature type="compositionally biased region" description="Basic and acidic residues" evidence="1">
    <location>
        <begin position="744"/>
        <end position="753"/>
    </location>
</feature>
<comment type="caution">
    <text evidence="2">The sequence shown here is derived from an EMBL/GenBank/DDBJ whole genome shotgun (WGS) entry which is preliminary data.</text>
</comment>
<feature type="region of interest" description="Disordered" evidence="1">
    <location>
        <begin position="456"/>
        <end position="476"/>
    </location>
</feature>
<proteinExistence type="predicted"/>
<organism evidence="2 3">
    <name type="scientific">Podospora australis</name>
    <dbReference type="NCBI Taxonomy" id="1536484"/>
    <lineage>
        <taxon>Eukaryota</taxon>
        <taxon>Fungi</taxon>
        <taxon>Dikarya</taxon>
        <taxon>Ascomycota</taxon>
        <taxon>Pezizomycotina</taxon>
        <taxon>Sordariomycetes</taxon>
        <taxon>Sordariomycetidae</taxon>
        <taxon>Sordariales</taxon>
        <taxon>Podosporaceae</taxon>
        <taxon>Podospora</taxon>
    </lineage>
</organism>
<dbReference type="AlphaFoldDB" id="A0AAN6X9C9"/>
<feature type="compositionally biased region" description="Basic and acidic residues" evidence="1">
    <location>
        <begin position="20"/>
        <end position="46"/>
    </location>
</feature>
<evidence type="ECO:0000313" key="2">
    <source>
        <dbReference type="EMBL" id="KAK4193692.1"/>
    </source>
</evidence>
<feature type="compositionally biased region" description="Gly residues" evidence="1">
    <location>
        <begin position="650"/>
        <end position="660"/>
    </location>
</feature>
<feature type="region of interest" description="Disordered" evidence="1">
    <location>
        <begin position="1"/>
        <end position="78"/>
    </location>
</feature>
<reference evidence="2" key="2">
    <citation type="submission" date="2023-05" db="EMBL/GenBank/DDBJ databases">
        <authorList>
            <consortium name="Lawrence Berkeley National Laboratory"/>
            <person name="Steindorff A."/>
            <person name="Hensen N."/>
            <person name="Bonometti L."/>
            <person name="Westerberg I."/>
            <person name="Brannstrom I.O."/>
            <person name="Guillou S."/>
            <person name="Cros-Aarteil S."/>
            <person name="Calhoun S."/>
            <person name="Haridas S."/>
            <person name="Kuo A."/>
            <person name="Mondo S."/>
            <person name="Pangilinan J."/>
            <person name="Riley R."/>
            <person name="Labutti K."/>
            <person name="Andreopoulos B."/>
            <person name="Lipzen A."/>
            <person name="Chen C."/>
            <person name="Yanf M."/>
            <person name="Daum C."/>
            <person name="Ng V."/>
            <person name="Clum A."/>
            <person name="Ohm R."/>
            <person name="Martin F."/>
            <person name="Silar P."/>
            <person name="Natvig D."/>
            <person name="Lalanne C."/>
            <person name="Gautier V."/>
            <person name="Ament-Velasquez S.L."/>
            <person name="Kruys A."/>
            <person name="Hutchinson M.I."/>
            <person name="Powell A.J."/>
            <person name="Barry K."/>
            <person name="Miller A.N."/>
            <person name="Grigoriev I.V."/>
            <person name="Debuchy R."/>
            <person name="Gladieux P."/>
            <person name="Thoren M.H."/>
            <person name="Johannesson H."/>
        </authorList>
    </citation>
    <scope>NUCLEOTIDE SEQUENCE</scope>
    <source>
        <strain evidence="2">PSN309</strain>
    </source>
</reference>
<protein>
    <submittedName>
        <fullName evidence="2">Uncharacterized protein</fullName>
    </submittedName>
</protein>